<name>A0ACA9T068_9GLOM</name>
<comment type="caution">
    <text evidence="1">The sequence shown here is derived from an EMBL/GenBank/DDBJ whole genome shotgun (WGS) entry which is preliminary data.</text>
</comment>
<evidence type="ECO:0000313" key="1">
    <source>
        <dbReference type="EMBL" id="CAG8852006.1"/>
    </source>
</evidence>
<dbReference type="Proteomes" id="UP000789920">
    <property type="component" value="Unassembled WGS sequence"/>
</dbReference>
<feature type="non-terminal residue" evidence="1">
    <location>
        <position position="50"/>
    </location>
</feature>
<evidence type="ECO:0000313" key="2">
    <source>
        <dbReference type="Proteomes" id="UP000789920"/>
    </source>
</evidence>
<gene>
    <name evidence="1" type="ORF">RPERSI_LOCUS36851</name>
</gene>
<sequence>MYDDGLKDCNDVKIHTPPIRKFEFNKIRLKSFSSRIDIVQSDQDEVIKYE</sequence>
<reference evidence="1" key="1">
    <citation type="submission" date="2021-06" db="EMBL/GenBank/DDBJ databases">
        <authorList>
            <person name="Kallberg Y."/>
            <person name="Tangrot J."/>
            <person name="Rosling A."/>
        </authorList>
    </citation>
    <scope>NUCLEOTIDE SEQUENCE</scope>
    <source>
        <strain evidence="1">MA461A</strain>
    </source>
</reference>
<dbReference type="EMBL" id="CAJVQC010179403">
    <property type="protein sequence ID" value="CAG8852006.1"/>
    <property type="molecule type" value="Genomic_DNA"/>
</dbReference>
<organism evidence="1 2">
    <name type="scientific">Racocetra persica</name>
    <dbReference type="NCBI Taxonomy" id="160502"/>
    <lineage>
        <taxon>Eukaryota</taxon>
        <taxon>Fungi</taxon>
        <taxon>Fungi incertae sedis</taxon>
        <taxon>Mucoromycota</taxon>
        <taxon>Glomeromycotina</taxon>
        <taxon>Glomeromycetes</taxon>
        <taxon>Diversisporales</taxon>
        <taxon>Gigasporaceae</taxon>
        <taxon>Racocetra</taxon>
    </lineage>
</organism>
<protein>
    <submittedName>
        <fullName evidence="1">31829_t:CDS:1</fullName>
    </submittedName>
</protein>
<keyword evidence="2" id="KW-1185">Reference proteome</keyword>
<proteinExistence type="predicted"/>
<accession>A0ACA9T068</accession>